<gene>
    <name evidence="1" type="ORF">RN51_00851</name>
</gene>
<dbReference type="Proteomes" id="UP000033725">
    <property type="component" value="Unassembled WGS sequence"/>
</dbReference>
<organism evidence="1 2">
    <name type="scientific">Microbacterium oxydans</name>
    <dbReference type="NCBI Taxonomy" id="82380"/>
    <lineage>
        <taxon>Bacteria</taxon>
        <taxon>Bacillati</taxon>
        <taxon>Actinomycetota</taxon>
        <taxon>Actinomycetes</taxon>
        <taxon>Micrococcales</taxon>
        <taxon>Microbacteriaceae</taxon>
        <taxon>Microbacterium</taxon>
    </lineage>
</organism>
<dbReference type="OrthoDB" id="5068694at2"/>
<dbReference type="AlphaFoldDB" id="A0A0F0L0F2"/>
<proteinExistence type="predicted"/>
<evidence type="ECO:0000313" key="1">
    <source>
        <dbReference type="EMBL" id="KJL25031.1"/>
    </source>
</evidence>
<dbReference type="RefSeq" id="WP_045262777.1">
    <property type="nucleotide sequence ID" value="NZ_JYIV01000018.1"/>
</dbReference>
<evidence type="ECO:0000313" key="2">
    <source>
        <dbReference type="Proteomes" id="UP000033725"/>
    </source>
</evidence>
<sequence length="126" mass="14253">MTEEEPNPWAEIVGPCYTVTSMARTLGRTEAEVMEAGNDLSLLMLRTEDGVYLFPVFQLHDGEVVPGLREVLLTLQTGVSDSWTWAQWLNVSLPEADPPRNITRLIEGRLDEALRDARHDAWSWSN</sequence>
<dbReference type="EMBL" id="JYIV01000018">
    <property type="protein sequence ID" value="KJL25031.1"/>
    <property type="molecule type" value="Genomic_DNA"/>
</dbReference>
<accession>A0A0F0L0F2</accession>
<comment type="caution">
    <text evidence="1">The sequence shown here is derived from an EMBL/GenBank/DDBJ whole genome shotgun (WGS) entry which is preliminary data.</text>
</comment>
<name>A0A0F0L0F2_9MICO</name>
<reference evidence="1 2" key="1">
    <citation type="submission" date="2015-02" db="EMBL/GenBank/DDBJ databases">
        <title>Draft genome sequences of ten Microbacterium spp. with emphasis on heavy metal contaminated environments.</title>
        <authorList>
            <person name="Corretto E."/>
        </authorList>
    </citation>
    <scope>NUCLEOTIDE SEQUENCE [LARGE SCALE GENOMIC DNA]</scope>
    <source>
        <strain evidence="1 2">BEL163</strain>
    </source>
</reference>
<dbReference type="PATRIC" id="fig|82380.10.peg.853"/>
<protein>
    <submittedName>
        <fullName evidence="1">Uncharacterized protein</fullName>
    </submittedName>
</protein>
<dbReference type="GeneID" id="36300970"/>